<dbReference type="Proteomes" id="UP001165122">
    <property type="component" value="Unassembled WGS sequence"/>
</dbReference>
<dbReference type="AlphaFoldDB" id="A0A9W7DV82"/>
<evidence type="ECO:0000313" key="7">
    <source>
        <dbReference type="Proteomes" id="UP001165122"/>
    </source>
</evidence>
<reference evidence="7" key="1">
    <citation type="journal article" date="2023" name="Commun. Biol.">
        <title>Genome analysis of Parmales, the sister group of diatoms, reveals the evolutionary specialization of diatoms from phago-mixotrophs to photoautotrophs.</title>
        <authorList>
            <person name="Ban H."/>
            <person name="Sato S."/>
            <person name="Yoshikawa S."/>
            <person name="Yamada K."/>
            <person name="Nakamura Y."/>
            <person name="Ichinomiya M."/>
            <person name="Sato N."/>
            <person name="Blanc-Mathieu R."/>
            <person name="Endo H."/>
            <person name="Kuwata A."/>
            <person name="Ogata H."/>
        </authorList>
    </citation>
    <scope>NUCLEOTIDE SEQUENCE [LARGE SCALE GENOMIC DNA]</scope>
    <source>
        <strain evidence="7">NIES 3700</strain>
    </source>
</reference>
<proteinExistence type="inferred from homology"/>
<evidence type="ECO:0000259" key="5">
    <source>
        <dbReference type="PROSITE" id="PS51858"/>
    </source>
</evidence>
<dbReference type="InterPro" id="IPR008580">
    <property type="entry name" value="PPPDE_dom"/>
</dbReference>
<evidence type="ECO:0000256" key="3">
    <source>
        <dbReference type="ARBA" id="ARBA00022801"/>
    </source>
</evidence>
<dbReference type="Gene3D" id="3.90.1720.30">
    <property type="entry name" value="PPPDE domains"/>
    <property type="match status" value="1"/>
</dbReference>
<evidence type="ECO:0000256" key="1">
    <source>
        <dbReference type="ARBA" id="ARBA00008140"/>
    </source>
</evidence>
<keyword evidence="3" id="KW-0378">Hydrolase</keyword>
<accession>A0A9W7DV82</accession>
<keyword evidence="7" id="KW-1185">Reference proteome</keyword>
<evidence type="ECO:0000313" key="6">
    <source>
        <dbReference type="EMBL" id="GMH56238.1"/>
    </source>
</evidence>
<dbReference type="PANTHER" id="PTHR12378">
    <property type="entry name" value="DESUMOYLATING ISOPEPTIDASE"/>
    <property type="match status" value="1"/>
</dbReference>
<sequence length="369" mass="40267">MSLSPLPVPTGGGGGEEENHVLLHVYDLPNSSVGLLNSIFYTLSIGGLYHTGLEINGIEYSYGSSLSGTGIFASRPKEGEGWRCTIDFGRVRTRRGESRRTLFGRGDLVGEEGDAEFIDGNELVLRLASEWLGTEYSLLHKNCVSFCRELAFKLGIEEKDFPDWVYSFTEAADGLFGIHSFSETNTDASSTAAKDQIDPPSPAKQGKKGGGRKTESPVVTDCEIDMLNEAAARMCMDPGIEGDGGVEDELAKTVSDLDTKINKFNAYSRSFDKTGSSMTVLYSSMTESTTGSTEFEPMPQDFEMTIKTLTVSEMEALSDSDNATSRTNSLNPKPNSQQNPTHQRNNTNDTIGTVEYIDTDRESEYGNSF</sequence>
<feature type="region of interest" description="Disordered" evidence="4">
    <location>
        <begin position="187"/>
        <end position="218"/>
    </location>
</feature>
<dbReference type="SMART" id="SM01179">
    <property type="entry name" value="DUF862"/>
    <property type="match status" value="1"/>
</dbReference>
<dbReference type="PANTHER" id="PTHR12378:SF80">
    <property type="entry name" value="IP06716P-RELATED"/>
    <property type="match status" value="1"/>
</dbReference>
<feature type="compositionally biased region" description="Basic and acidic residues" evidence="4">
    <location>
        <begin position="358"/>
        <end position="369"/>
    </location>
</feature>
<feature type="compositionally biased region" description="Polar residues" evidence="4">
    <location>
        <begin position="319"/>
        <end position="351"/>
    </location>
</feature>
<protein>
    <recommendedName>
        <fullName evidence="5">PPPDE domain-containing protein</fullName>
    </recommendedName>
</protein>
<feature type="domain" description="PPPDE" evidence="5">
    <location>
        <begin position="19"/>
        <end position="180"/>
    </location>
</feature>
<gene>
    <name evidence="6" type="ORF">TrLO_g5437</name>
</gene>
<organism evidence="6 7">
    <name type="scientific">Triparma laevis f. longispina</name>
    <dbReference type="NCBI Taxonomy" id="1714387"/>
    <lineage>
        <taxon>Eukaryota</taxon>
        <taxon>Sar</taxon>
        <taxon>Stramenopiles</taxon>
        <taxon>Ochrophyta</taxon>
        <taxon>Bolidophyceae</taxon>
        <taxon>Parmales</taxon>
        <taxon>Triparmaceae</taxon>
        <taxon>Triparma</taxon>
    </lineage>
</organism>
<dbReference type="InterPro" id="IPR042266">
    <property type="entry name" value="PPPDE_sf"/>
</dbReference>
<comment type="similarity">
    <text evidence="1">Belongs to the DeSI family.</text>
</comment>
<dbReference type="GO" id="GO:0101005">
    <property type="term" value="F:deubiquitinase activity"/>
    <property type="evidence" value="ECO:0007669"/>
    <property type="project" value="TreeGrafter"/>
</dbReference>
<name>A0A9W7DV82_9STRA</name>
<dbReference type="OrthoDB" id="412286at2759"/>
<dbReference type="PROSITE" id="PS51858">
    <property type="entry name" value="PPPDE"/>
    <property type="match status" value="1"/>
</dbReference>
<dbReference type="GO" id="GO:0006508">
    <property type="term" value="P:proteolysis"/>
    <property type="evidence" value="ECO:0007669"/>
    <property type="project" value="UniProtKB-KW"/>
</dbReference>
<keyword evidence="2" id="KW-0645">Protease</keyword>
<dbReference type="Pfam" id="PF05903">
    <property type="entry name" value="Peptidase_C97"/>
    <property type="match status" value="1"/>
</dbReference>
<comment type="caution">
    <text evidence="6">The sequence shown here is derived from an EMBL/GenBank/DDBJ whole genome shotgun (WGS) entry which is preliminary data.</text>
</comment>
<evidence type="ECO:0000256" key="2">
    <source>
        <dbReference type="ARBA" id="ARBA00022670"/>
    </source>
</evidence>
<dbReference type="EMBL" id="BRXW01000451">
    <property type="protein sequence ID" value="GMH56238.1"/>
    <property type="molecule type" value="Genomic_DNA"/>
</dbReference>
<evidence type="ECO:0000256" key="4">
    <source>
        <dbReference type="SAM" id="MobiDB-lite"/>
    </source>
</evidence>
<dbReference type="GO" id="GO:0016579">
    <property type="term" value="P:protein deubiquitination"/>
    <property type="evidence" value="ECO:0007669"/>
    <property type="project" value="TreeGrafter"/>
</dbReference>
<feature type="region of interest" description="Disordered" evidence="4">
    <location>
        <begin position="316"/>
        <end position="369"/>
    </location>
</feature>